<organism evidence="2 3">
    <name type="scientific">Musa acuminata subsp. malaccensis</name>
    <name type="common">Wild banana</name>
    <name type="synonym">Musa malaccensis</name>
    <dbReference type="NCBI Taxonomy" id="214687"/>
    <lineage>
        <taxon>Eukaryota</taxon>
        <taxon>Viridiplantae</taxon>
        <taxon>Streptophyta</taxon>
        <taxon>Embryophyta</taxon>
        <taxon>Tracheophyta</taxon>
        <taxon>Spermatophyta</taxon>
        <taxon>Magnoliopsida</taxon>
        <taxon>Liliopsida</taxon>
        <taxon>Zingiberales</taxon>
        <taxon>Musaceae</taxon>
        <taxon>Musa</taxon>
    </lineage>
</organism>
<sequence length="61" mass="7324">MLQRAANNAYSWWWASHIRTKQSKWLDSNLQGQMVRVLVSSRTGMYRLYRAVHIEIKNPEF</sequence>
<evidence type="ECO:0000313" key="2">
    <source>
        <dbReference type="EnsemblPlants" id="Ma07_p15280.1"/>
    </source>
</evidence>
<dbReference type="AlphaFoldDB" id="A0A804JW10"/>
<dbReference type="PANTHER" id="PTHR31631">
    <property type="entry name" value="PROTEIN NETWORKED 2D"/>
    <property type="match status" value="1"/>
</dbReference>
<proteinExistence type="predicted"/>
<reference evidence="2" key="2">
    <citation type="submission" date="2021-05" db="UniProtKB">
        <authorList>
            <consortium name="EnsemblPlants"/>
        </authorList>
    </citation>
    <scope>IDENTIFICATION</scope>
    <source>
        <strain evidence="2">subsp. malaccensis</strain>
    </source>
</reference>
<keyword evidence="3" id="KW-1185">Reference proteome</keyword>
<dbReference type="InParanoid" id="A0A804JW10"/>
<dbReference type="PANTHER" id="PTHR31631:SF0">
    <property type="entry name" value="PROTEIN NETWORKED 2D"/>
    <property type="match status" value="1"/>
</dbReference>
<accession>A0A804JW10</accession>
<name>A0A804JW10_MUSAM</name>
<evidence type="ECO:0000313" key="1">
    <source>
        <dbReference type="EMBL" id="CAG1856671.1"/>
    </source>
</evidence>
<dbReference type="Gramene" id="Ma07_t15280.1">
    <property type="protein sequence ID" value="Ma07_p15280.1"/>
    <property type="gene ID" value="Ma07_g15280"/>
</dbReference>
<dbReference type="EnsemblPlants" id="Ma07_t15280.1">
    <property type="protein sequence ID" value="Ma07_p15280.1"/>
    <property type="gene ID" value="Ma07_g15280"/>
</dbReference>
<reference evidence="1" key="1">
    <citation type="submission" date="2021-03" db="EMBL/GenBank/DDBJ databases">
        <authorList>
            <consortium name="Genoscope - CEA"/>
            <person name="William W."/>
        </authorList>
    </citation>
    <scope>NUCLEOTIDE SEQUENCE</scope>
    <source>
        <strain evidence="1">Doubled-haploid Pahang</strain>
    </source>
</reference>
<dbReference type="EMBL" id="HG996473">
    <property type="protein sequence ID" value="CAG1856671.1"/>
    <property type="molecule type" value="Genomic_DNA"/>
</dbReference>
<protein>
    <submittedName>
        <fullName evidence="1">(wild Malaysian banana) hypothetical protein</fullName>
    </submittedName>
</protein>
<gene>
    <name evidence="1" type="ORF">GSMUA_39670.1</name>
</gene>
<evidence type="ECO:0000313" key="3">
    <source>
        <dbReference type="Proteomes" id="UP000012960"/>
    </source>
</evidence>
<dbReference type="Proteomes" id="UP000012960">
    <property type="component" value="Unplaced"/>
</dbReference>